<comment type="subcellular location">
    <subcellularLocation>
        <location evidence="1">Membrane</location>
    </subcellularLocation>
</comment>
<dbReference type="InterPro" id="IPR004090">
    <property type="entry name" value="Chemotax_Me-accpt_rcpt"/>
</dbReference>
<dbReference type="Gene3D" id="1.10.287.950">
    <property type="entry name" value="Methyl-accepting chemotaxis protein"/>
    <property type="match status" value="1"/>
</dbReference>
<evidence type="ECO:0000313" key="10">
    <source>
        <dbReference type="Proteomes" id="UP000297475"/>
    </source>
</evidence>
<keyword evidence="6" id="KW-1133">Transmembrane helix</keyword>
<dbReference type="EMBL" id="SRMF01000001">
    <property type="protein sequence ID" value="TGG94921.1"/>
    <property type="molecule type" value="Genomic_DNA"/>
</dbReference>
<dbReference type="FunFam" id="1.10.287.950:FF:000001">
    <property type="entry name" value="Methyl-accepting chemotaxis sensory transducer"/>
    <property type="match status" value="1"/>
</dbReference>
<dbReference type="GO" id="GO:0004888">
    <property type="term" value="F:transmembrane signaling receptor activity"/>
    <property type="evidence" value="ECO:0007669"/>
    <property type="project" value="InterPro"/>
</dbReference>
<dbReference type="InterPro" id="IPR024478">
    <property type="entry name" value="HlyB_4HB_MCP"/>
</dbReference>
<dbReference type="SUPFAM" id="SSF58104">
    <property type="entry name" value="Methyl-accepting chemotaxis protein (MCP) signaling domain"/>
    <property type="match status" value="1"/>
</dbReference>
<dbReference type="PROSITE" id="PS50111">
    <property type="entry name" value="CHEMOTAXIS_TRANSDUC_2"/>
    <property type="match status" value="1"/>
</dbReference>
<dbReference type="PRINTS" id="PR00260">
    <property type="entry name" value="CHEMTRNSDUCR"/>
</dbReference>
<accession>A0A4Z0WGT9</accession>
<proteinExistence type="inferred from homology"/>
<keyword evidence="2 4" id="KW-0807">Transducer</keyword>
<keyword evidence="6" id="KW-0472">Membrane</keyword>
<feature type="domain" description="HAMP" evidence="8">
    <location>
        <begin position="262"/>
        <end position="322"/>
    </location>
</feature>
<dbReference type="InterPro" id="IPR004089">
    <property type="entry name" value="MCPsignal_dom"/>
</dbReference>
<evidence type="ECO:0000259" key="8">
    <source>
        <dbReference type="PROSITE" id="PS50885"/>
    </source>
</evidence>
<feature type="transmembrane region" description="Helical" evidence="6">
    <location>
        <begin position="187"/>
        <end position="214"/>
    </location>
</feature>
<dbReference type="GO" id="GO:0016020">
    <property type="term" value="C:membrane"/>
    <property type="evidence" value="ECO:0007669"/>
    <property type="project" value="UniProtKB-SubCell"/>
</dbReference>
<dbReference type="CDD" id="cd19411">
    <property type="entry name" value="MCP2201-like_sensor"/>
    <property type="match status" value="1"/>
</dbReference>
<evidence type="ECO:0000256" key="4">
    <source>
        <dbReference type="PROSITE-ProRule" id="PRU00284"/>
    </source>
</evidence>
<comment type="similarity">
    <text evidence="3">Belongs to the methyl-accepting chemotaxis (MCP) protein family.</text>
</comment>
<dbReference type="GO" id="GO:0007165">
    <property type="term" value="P:signal transduction"/>
    <property type="evidence" value="ECO:0007669"/>
    <property type="project" value="UniProtKB-KW"/>
</dbReference>
<organism evidence="9 10">
    <name type="scientific">Natronospirillum operosum</name>
    <dbReference type="NCBI Taxonomy" id="2759953"/>
    <lineage>
        <taxon>Bacteria</taxon>
        <taxon>Pseudomonadati</taxon>
        <taxon>Pseudomonadota</taxon>
        <taxon>Gammaproteobacteria</taxon>
        <taxon>Oceanospirillales</taxon>
        <taxon>Natronospirillaceae</taxon>
        <taxon>Natronospirillum</taxon>
    </lineage>
</organism>
<keyword evidence="10" id="KW-1185">Reference proteome</keyword>
<evidence type="ECO:0000256" key="3">
    <source>
        <dbReference type="ARBA" id="ARBA00029447"/>
    </source>
</evidence>
<feature type="domain" description="Methyl-accepting transducer" evidence="7">
    <location>
        <begin position="274"/>
        <end position="510"/>
    </location>
</feature>
<feature type="transmembrane region" description="Helical" evidence="6">
    <location>
        <begin position="12"/>
        <end position="30"/>
    </location>
</feature>
<keyword evidence="5" id="KW-0175">Coiled coil</keyword>
<dbReference type="InterPro" id="IPR003660">
    <property type="entry name" value="HAMP_dom"/>
</dbReference>
<dbReference type="SMART" id="SM00283">
    <property type="entry name" value="MA"/>
    <property type="match status" value="1"/>
</dbReference>
<protein>
    <submittedName>
        <fullName evidence="9">Methyl-accepting chemotaxis protein</fullName>
    </submittedName>
</protein>
<evidence type="ECO:0000259" key="7">
    <source>
        <dbReference type="PROSITE" id="PS50111"/>
    </source>
</evidence>
<dbReference type="PANTHER" id="PTHR32089:SF120">
    <property type="entry name" value="METHYL-ACCEPTING CHEMOTAXIS PROTEIN TLPQ"/>
    <property type="match status" value="1"/>
</dbReference>
<gene>
    <name evidence="9" type="ORF">E4656_00370</name>
</gene>
<dbReference type="InterPro" id="IPR047347">
    <property type="entry name" value="YvaQ-like_sensor"/>
</dbReference>
<dbReference type="AlphaFoldDB" id="A0A4Z0WGT9"/>
<reference evidence="9 10" key="1">
    <citation type="submission" date="2019-04" db="EMBL/GenBank/DDBJ databases">
        <title>Natronospirillum operosus gen. nov., sp. nov., a haloalkaliphilic satellite isolated from decaying biomass of laboratory culture of cyanobacterium Geitlerinema sp. and proposal of Natronospirillaceae fam. nov. and Saccharospirillaceae fam. nov.</title>
        <authorList>
            <person name="Kevbrin V."/>
            <person name="Boltyanskaya Y."/>
            <person name="Koziaeva V."/>
            <person name="Grouzdev D.S."/>
            <person name="Park M."/>
            <person name="Cho J."/>
        </authorList>
    </citation>
    <scope>NUCLEOTIDE SEQUENCE [LARGE SCALE GENOMIC DNA]</scope>
    <source>
        <strain evidence="9 10">G-116</strain>
    </source>
</reference>
<evidence type="ECO:0000256" key="1">
    <source>
        <dbReference type="ARBA" id="ARBA00004370"/>
    </source>
</evidence>
<dbReference type="CDD" id="cd11386">
    <property type="entry name" value="MCP_signal"/>
    <property type="match status" value="1"/>
</dbReference>
<dbReference type="Proteomes" id="UP000297475">
    <property type="component" value="Unassembled WGS sequence"/>
</dbReference>
<evidence type="ECO:0000256" key="5">
    <source>
        <dbReference type="SAM" id="Coils"/>
    </source>
</evidence>
<dbReference type="Pfam" id="PF12729">
    <property type="entry name" value="4HB_MCP_1"/>
    <property type="match status" value="1"/>
</dbReference>
<evidence type="ECO:0000313" key="9">
    <source>
        <dbReference type="EMBL" id="TGG94921.1"/>
    </source>
</evidence>
<dbReference type="RefSeq" id="WP_135480158.1">
    <property type="nucleotide sequence ID" value="NZ_SRMF01000001.1"/>
</dbReference>
<comment type="caution">
    <text evidence="9">The sequence shown here is derived from an EMBL/GenBank/DDBJ whole genome shotgun (WGS) entry which is preliminary data.</text>
</comment>
<name>A0A4Z0WGT9_9GAMM</name>
<dbReference type="GO" id="GO:0006935">
    <property type="term" value="P:chemotaxis"/>
    <property type="evidence" value="ECO:0007669"/>
    <property type="project" value="InterPro"/>
</dbReference>
<sequence length="546" mass="58736">MSVQLSLAQRLSLGFGAILALMIIVTLFGIQRVVVIDQTLTEVNEGASQKQRYAINFRGSVHDRAIAIRDAVLVESDSALSGHLAEIDELAAFYQQSAAPMRRLLERPDVTSEERQLMTAIESIEDRALALTGDLISRRQRGDIDGARSLLLNEVSPLYTEWLSRINAFIDYQEADIQSDISGVQTVAGGFAIAMIIATALAILASILISALIIRNLRGTLGAEPHQVSAAIERMAAGDFTVEAQKKCRAGSVMANLNRMARRLAEVILEVRSAAEELTRASEELRTTASDNNRQLVLQAQETDQMATAINEMAASIREVTEYANSASTATQEADEEVDTGNTTVQQTATAIQELAATLEGAAERVEALSKQSSEIETIIEVINAIAEQTNLLALNAAIEAARAGEHGRGFAVVADEVRSLASRTQDSTSEISRMISELQAGSSSATEAMEASRQLAQNTVERTRASESALQGIRTQVSAVTDMNAQIATAAEEQARVADEVNQNITRITEATEISSTGSEQVAGSSRDLADLAEQLTGKVRMFRV</sequence>
<evidence type="ECO:0000256" key="6">
    <source>
        <dbReference type="SAM" id="Phobius"/>
    </source>
</evidence>
<evidence type="ECO:0000256" key="2">
    <source>
        <dbReference type="ARBA" id="ARBA00023224"/>
    </source>
</evidence>
<keyword evidence="6" id="KW-0812">Transmembrane</keyword>
<dbReference type="Pfam" id="PF00015">
    <property type="entry name" value="MCPsignal"/>
    <property type="match status" value="1"/>
</dbReference>
<dbReference type="OrthoDB" id="9806477at2"/>
<dbReference type="PANTHER" id="PTHR32089">
    <property type="entry name" value="METHYL-ACCEPTING CHEMOTAXIS PROTEIN MCPB"/>
    <property type="match status" value="1"/>
</dbReference>
<feature type="coiled-coil region" evidence="5">
    <location>
        <begin position="257"/>
        <end position="284"/>
    </location>
</feature>
<dbReference type="PROSITE" id="PS50885">
    <property type="entry name" value="HAMP"/>
    <property type="match status" value="1"/>
</dbReference>